<comment type="subcellular location">
    <subcellularLocation>
        <location evidence="1">Membrane</location>
        <topology evidence="1">Multi-pass membrane protein</topology>
    </subcellularLocation>
</comment>
<dbReference type="Proteomes" id="UP000193926">
    <property type="component" value="Unassembled WGS sequence"/>
</dbReference>
<feature type="transmembrane region" description="Helical" evidence="5">
    <location>
        <begin position="143"/>
        <end position="162"/>
    </location>
</feature>
<dbReference type="STRING" id="1123756.MGEO_00670"/>
<comment type="caution">
    <text evidence="7">The sequence shown here is derived from an EMBL/GenBank/DDBJ whole genome shotgun (WGS) entry which is preliminary data.</text>
</comment>
<feature type="transmembrane region" description="Helical" evidence="5">
    <location>
        <begin position="65"/>
        <end position="83"/>
    </location>
</feature>
<dbReference type="PANTHER" id="PTHR32322">
    <property type="entry name" value="INNER MEMBRANE TRANSPORTER"/>
    <property type="match status" value="1"/>
</dbReference>
<dbReference type="EMBL" id="JFKC01000001">
    <property type="protein sequence ID" value="OSQ53113.1"/>
    <property type="molecule type" value="Genomic_DNA"/>
</dbReference>
<feature type="domain" description="EamA" evidence="6">
    <location>
        <begin position="4"/>
        <end position="133"/>
    </location>
</feature>
<evidence type="ECO:0000256" key="1">
    <source>
        <dbReference type="ARBA" id="ARBA00004141"/>
    </source>
</evidence>
<proteinExistence type="predicted"/>
<feature type="transmembrane region" description="Helical" evidence="5">
    <location>
        <begin position="89"/>
        <end position="110"/>
    </location>
</feature>
<dbReference type="SUPFAM" id="SSF103481">
    <property type="entry name" value="Multidrug resistance efflux transporter EmrE"/>
    <property type="match status" value="2"/>
</dbReference>
<reference evidence="7 8" key="1">
    <citation type="submission" date="2014-03" db="EMBL/GenBank/DDBJ databases">
        <title>The draft genome sequence of Marivita geojedonensis KCTC 23882.</title>
        <authorList>
            <person name="Lai Q."/>
            <person name="Shao Z."/>
        </authorList>
    </citation>
    <scope>NUCLEOTIDE SEQUENCE [LARGE SCALE GENOMIC DNA]</scope>
    <source>
        <strain evidence="7 8">DPG-138</strain>
    </source>
</reference>
<evidence type="ECO:0000256" key="2">
    <source>
        <dbReference type="ARBA" id="ARBA00022692"/>
    </source>
</evidence>
<keyword evidence="3 5" id="KW-1133">Transmembrane helix</keyword>
<organism evidence="7 8">
    <name type="scientific">Marivita geojedonensis</name>
    <dbReference type="NCBI Taxonomy" id="1123756"/>
    <lineage>
        <taxon>Bacteria</taxon>
        <taxon>Pseudomonadati</taxon>
        <taxon>Pseudomonadota</taxon>
        <taxon>Alphaproteobacteria</taxon>
        <taxon>Rhodobacterales</taxon>
        <taxon>Roseobacteraceae</taxon>
        <taxon>Marivita</taxon>
    </lineage>
</organism>
<keyword evidence="2 5" id="KW-0812">Transmembrane</keyword>
<feature type="transmembrane region" description="Helical" evidence="5">
    <location>
        <begin position="263"/>
        <end position="281"/>
    </location>
</feature>
<accession>A0A1X4NQA2</accession>
<dbReference type="AlphaFoldDB" id="A0A1X4NQA2"/>
<evidence type="ECO:0000259" key="6">
    <source>
        <dbReference type="Pfam" id="PF00892"/>
    </source>
</evidence>
<dbReference type="PANTHER" id="PTHR32322:SF9">
    <property type="entry name" value="AMINO-ACID METABOLITE EFFLUX PUMP-RELATED"/>
    <property type="match status" value="1"/>
</dbReference>
<dbReference type="InterPro" id="IPR050638">
    <property type="entry name" value="AA-Vitamin_Transporters"/>
</dbReference>
<feature type="transmembrane region" description="Helical" evidence="5">
    <location>
        <begin position="119"/>
        <end position="137"/>
    </location>
</feature>
<evidence type="ECO:0000256" key="3">
    <source>
        <dbReference type="ARBA" id="ARBA00022989"/>
    </source>
</evidence>
<keyword evidence="8" id="KW-1185">Reference proteome</keyword>
<dbReference type="OrthoDB" id="321830at2"/>
<evidence type="ECO:0000313" key="7">
    <source>
        <dbReference type="EMBL" id="OSQ53113.1"/>
    </source>
</evidence>
<feature type="transmembrane region" description="Helical" evidence="5">
    <location>
        <begin position="206"/>
        <end position="226"/>
    </location>
</feature>
<dbReference type="InterPro" id="IPR000620">
    <property type="entry name" value="EamA_dom"/>
</dbReference>
<keyword evidence="4 5" id="KW-0472">Membrane</keyword>
<dbReference type="InterPro" id="IPR037185">
    <property type="entry name" value="EmrE-like"/>
</dbReference>
<name>A0A1X4NQA2_9RHOB</name>
<dbReference type="Pfam" id="PF00892">
    <property type="entry name" value="EamA"/>
    <property type="match status" value="2"/>
</dbReference>
<feature type="transmembrane region" description="Helical" evidence="5">
    <location>
        <begin position="32"/>
        <end position="53"/>
    </location>
</feature>
<gene>
    <name evidence="7" type="ORF">MGEO_00670</name>
</gene>
<dbReference type="RefSeq" id="WP_085634768.1">
    <property type="nucleotide sequence ID" value="NZ_JFKC01000001.1"/>
</dbReference>
<evidence type="ECO:0000256" key="5">
    <source>
        <dbReference type="SAM" id="Phobius"/>
    </source>
</evidence>
<dbReference type="GO" id="GO:0016020">
    <property type="term" value="C:membrane"/>
    <property type="evidence" value="ECO:0007669"/>
    <property type="project" value="UniProtKB-SubCell"/>
</dbReference>
<evidence type="ECO:0000256" key="4">
    <source>
        <dbReference type="ARBA" id="ARBA00023136"/>
    </source>
</evidence>
<feature type="domain" description="EamA" evidence="6">
    <location>
        <begin position="147"/>
        <end position="280"/>
    </location>
</feature>
<evidence type="ECO:0000313" key="8">
    <source>
        <dbReference type="Proteomes" id="UP000193926"/>
    </source>
</evidence>
<protein>
    <submittedName>
        <fullName evidence="7">Membrane protein</fullName>
    </submittedName>
</protein>
<sequence>MNLVLLTVLTMIAFASNSILNRVALANGDIDAVVFGVVRLFAGATMLAVLVLLRDRKLSLGGAGRSVGVASLLIYIFGFSLAYESLDAGLGALILFGLVQITMFAGSLIGGERPAPRRWFGAAVAFGGLIWLLWPGSSVSPSLWHAGLMAIAGVAWGVYSLNGRGTSDALGATAANFCISAMLAALGAAALYGLTDQLSGAVASTFGLSMAVLAGAVTSGLGYAMWYTVLPSLRGSTAAVTQLTVPVIAISGGAVLLSEPVTSRLVVAALMVLGGVLLAVTSRR</sequence>
<feature type="transmembrane region" description="Helical" evidence="5">
    <location>
        <begin position="174"/>
        <end position="194"/>
    </location>
</feature>
<feature type="transmembrane region" description="Helical" evidence="5">
    <location>
        <begin position="238"/>
        <end position="257"/>
    </location>
</feature>